<gene>
    <name evidence="1" type="ORF">HPB47_028401</name>
</gene>
<dbReference type="Proteomes" id="UP000805193">
    <property type="component" value="Unassembled WGS sequence"/>
</dbReference>
<accession>A0AC60PTM3</accession>
<reference evidence="1 2" key="1">
    <citation type="journal article" date="2020" name="Cell">
        <title>Large-Scale Comparative Analyses of Tick Genomes Elucidate Their Genetic Diversity and Vector Capacities.</title>
        <authorList>
            <consortium name="Tick Genome and Microbiome Consortium (TIGMIC)"/>
            <person name="Jia N."/>
            <person name="Wang J."/>
            <person name="Shi W."/>
            <person name="Du L."/>
            <person name="Sun Y."/>
            <person name="Zhan W."/>
            <person name="Jiang J.F."/>
            <person name="Wang Q."/>
            <person name="Zhang B."/>
            <person name="Ji P."/>
            <person name="Bell-Sakyi L."/>
            <person name="Cui X.M."/>
            <person name="Yuan T.T."/>
            <person name="Jiang B.G."/>
            <person name="Yang W.F."/>
            <person name="Lam T.T."/>
            <person name="Chang Q.C."/>
            <person name="Ding S.J."/>
            <person name="Wang X.J."/>
            <person name="Zhu J.G."/>
            <person name="Ruan X.D."/>
            <person name="Zhao L."/>
            <person name="Wei J.T."/>
            <person name="Ye R.Z."/>
            <person name="Que T.C."/>
            <person name="Du C.H."/>
            <person name="Zhou Y.H."/>
            <person name="Cheng J.X."/>
            <person name="Dai P.F."/>
            <person name="Guo W.B."/>
            <person name="Han X.H."/>
            <person name="Huang E.J."/>
            <person name="Li L.F."/>
            <person name="Wei W."/>
            <person name="Gao Y.C."/>
            <person name="Liu J.Z."/>
            <person name="Shao H.Z."/>
            <person name="Wang X."/>
            <person name="Wang C.C."/>
            <person name="Yang T.C."/>
            <person name="Huo Q.B."/>
            <person name="Li W."/>
            <person name="Chen H.Y."/>
            <person name="Chen S.E."/>
            <person name="Zhou L.G."/>
            <person name="Ni X.B."/>
            <person name="Tian J.H."/>
            <person name="Sheng Y."/>
            <person name="Liu T."/>
            <person name="Pan Y.S."/>
            <person name="Xia L.Y."/>
            <person name="Li J."/>
            <person name="Zhao F."/>
            <person name="Cao W.C."/>
        </authorList>
    </citation>
    <scope>NUCLEOTIDE SEQUENCE [LARGE SCALE GENOMIC DNA]</scope>
    <source>
        <strain evidence="1">Iper-2018</strain>
    </source>
</reference>
<proteinExistence type="predicted"/>
<keyword evidence="2" id="KW-1185">Reference proteome</keyword>
<evidence type="ECO:0000313" key="1">
    <source>
        <dbReference type="EMBL" id="KAG0424376.1"/>
    </source>
</evidence>
<organism evidence="1 2">
    <name type="scientific">Ixodes persulcatus</name>
    <name type="common">Taiga tick</name>
    <dbReference type="NCBI Taxonomy" id="34615"/>
    <lineage>
        <taxon>Eukaryota</taxon>
        <taxon>Metazoa</taxon>
        <taxon>Ecdysozoa</taxon>
        <taxon>Arthropoda</taxon>
        <taxon>Chelicerata</taxon>
        <taxon>Arachnida</taxon>
        <taxon>Acari</taxon>
        <taxon>Parasitiformes</taxon>
        <taxon>Ixodida</taxon>
        <taxon>Ixodoidea</taxon>
        <taxon>Ixodidae</taxon>
        <taxon>Ixodinae</taxon>
        <taxon>Ixodes</taxon>
    </lineage>
</organism>
<protein>
    <submittedName>
        <fullName evidence="1">Uncharacterized protein</fullName>
    </submittedName>
</protein>
<name>A0AC60PTM3_IXOPE</name>
<sequence length="545" mass="59983">RTARGAGARRMLSQLCRAQLWPKPSNKWNRRFPRAVVRGKAQQQQMDSPNIVHFNCSTNNLQGISDPGDSSCCSDEENDCSGDSCSEYSCAVSIPLKREYCCCCQAAENPAYGLSTSQPALGPTEVSRTSHSTSDNEDDAVHWLSRERPRECRTSPVENLETPQEDSFCTAAPIQPSERSGSTDPAEEDKVTRLRGMLNGGNDSPSAFRVVVPKKNIRTLDVRPAPRQPARLQQQETILQQPTVQAKNARERAAHPFDPLSVRVELDYPPALRLNDMAPPSTMHDHDNKLQRAPAKLKRFSICEADGLLQSASAQNPTQVPMVVMQCARLHLSIGASPPYQQTSLPMGTLVTALYRDQDWICVQTPHGVSGFLYHASCMPLGILPTFKKANSLVTGVTGMDVLTETHQPKDEKKVAADPGRQEASLDKSRPKKRSNVSLQGRSAERCISRSKVDNRHGRRGSRVAPTSKTNVECVRATLQRNMADQKVPHNSNHVRGGKKVLEKNIDKLILASKDYDDIPGTKLVTALKALRIEAAVGFAQTAQN</sequence>
<comment type="caution">
    <text evidence="1">The sequence shown here is derived from an EMBL/GenBank/DDBJ whole genome shotgun (WGS) entry which is preliminary data.</text>
</comment>
<feature type="non-terminal residue" evidence="1">
    <location>
        <position position="1"/>
    </location>
</feature>
<dbReference type="EMBL" id="JABSTQ010009980">
    <property type="protein sequence ID" value="KAG0424376.1"/>
    <property type="molecule type" value="Genomic_DNA"/>
</dbReference>
<evidence type="ECO:0000313" key="2">
    <source>
        <dbReference type="Proteomes" id="UP000805193"/>
    </source>
</evidence>